<protein>
    <submittedName>
        <fullName evidence="2">Uncharacterized protein</fullName>
    </submittedName>
</protein>
<keyword evidence="1" id="KW-1133">Transmembrane helix</keyword>
<dbReference type="EMBL" id="LAZR01038741">
    <property type="protein sequence ID" value="KKL18776.1"/>
    <property type="molecule type" value="Genomic_DNA"/>
</dbReference>
<organism evidence="2">
    <name type="scientific">marine sediment metagenome</name>
    <dbReference type="NCBI Taxonomy" id="412755"/>
    <lineage>
        <taxon>unclassified sequences</taxon>
        <taxon>metagenomes</taxon>
        <taxon>ecological metagenomes</taxon>
    </lineage>
</organism>
<reference evidence="2" key="1">
    <citation type="journal article" date="2015" name="Nature">
        <title>Complex archaea that bridge the gap between prokaryotes and eukaryotes.</title>
        <authorList>
            <person name="Spang A."/>
            <person name="Saw J.H."/>
            <person name="Jorgensen S.L."/>
            <person name="Zaremba-Niedzwiedzka K."/>
            <person name="Martijn J."/>
            <person name="Lind A.E."/>
            <person name="van Eijk R."/>
            <person name="Schleper C."/>
            <person name="Guy L."/>
            <person name="Ettema T.J."/>
        </authorList>
    </citation>
    <scope>NUCLEOTIDE SEQUENCE</scope>
</reference>
<dbReference type="AlphaFoldDB" id="A0A0F9DM60"/>
<name>A0A0F9DM60_9ZZZZ</name>
<evidence type="ECO:0000313" key="2">
    <source>
        <dbReference type="EMBL" id="KKL18776.1"/>
    </source>
</evidence>
<gene>
    <name evidence="2" type="ORF">LCGC14_2472140</name>
</gene>
<proteinExistence type="predicted"/>
<comment type="caution">
    <text evidence="2">The sequence shown here is derived from an EMBL/GenBank/DDBJ whole genome shotgun (WGS) entry which is preliminary data.</text>
</comment>
<accession>A0A0F9DM60</accession>
<feature type="transmembrane region" description="Helical" evidence="1">
    <location>
        <begin position="34"/>
        <end position="50"/>
    </location>
</feature>
<feature type="transmembrane region" description="Helical" evidence="1">
    <location>
        <begin position="6"/>
        <end position="27"/>
    </location>
</feature>
<keyword evidence="1" id="KW-0812">Transmembrane</keyword>
<evidence type="ECO:0000256" key="1">
    <source>
        <dbReference type="SAM" id="Phobius"/>
    </source>
</evidence>
<keyword evidence="1" id="KW-0472">Membrane</keyword>
<sequence>MDLITFDFNIYGIYSQLAIGLLLFAILGGRILQGKGLFVLLFIALLFIVIDEPDVSSFNTEPLKNIKCQYGGEIKPRSQIADRSLFTPYGPIIICKDHLRHVEKLMRELREIQYWLVPGF</sequence>